<dbReference type="Gene3D" id="3.40.1350.10">
    <property type="match status" value="1"/>
</dbReference>
<protein>
    <submittedName>
        <fullName evidence="1">Uncharacterized protein</fullName>
    </submittedName>
</protein>
<dbReference type="AlphaFoldDB" id="A0A8J6U8W2"/>
<reference evidence="1" key="1">
    <citation type="submission" date="2020-09" db="EMBL/GenBank/DDBJ databases">
        <title>Genome seq and assembly of Tianweitania sp.</title>
        <authorList>
            <person name="Chhetri G."/>
        </authorList>
    </citation>
    <scope>NUCLEOTIDE SEQUENCE</scope>
    <source>
        <strain evidence="1">Rool2</strain>
    </source>
</reference>
<dbReference type="EMBL" id="JACVVX010000005">
    <property type="protein sequence ID" value="MBD0416247.1"/>
    <property type="molecule type" value="Genomic_DNA"/>
</dbReference>
<dbReference type="Proteomes" id="UP000643405">
    <property type="component" value="Unassembled WGS sequence"/>
</dbReference>
<sequence>MTNIFIIGPDNSLTELTRTAYSSEDLFQRLLADHPSLLRSASGPEGRLLLVQREQPVPDSDDNSRRWSLDHLFLDRQGVPVLVEVKQASDTRSRREVVAQMLDYAANGVAYWPIERLIEAFHRTATHAGLQPDSALSDFLDGTDPETFWRAVEANLKSGRVRMLFVADRIPKELARIVEFLNEQMRPAEVLAVEIEQFTSSTGVRTLVPKLVGQTERAILAKAVTEPKASISETEWLEMLAAKFGEPYRAGAMQIMSWFRQNGFVVGLTESQDSVFANVPQPDARPAWPFFIRRSSGRIETALSYLANTKAFTTEQSRQILIDKLHAMPTSTLRSTKKLTSWPSFEIKDILEPDFFESFTNIAKDIKEKIYS</sequence>
<dbReference type="RefSeq" id="WP_188165686.1">
    <property type="nucleotide sequence ID" value="NZ_JACVVX010000005.1"/>
</dbReference>
<evidence type="ECO:0000313" key="1">
    <source>
        <dbReference type="EMBL" id="MBD0416247.1"/>
    </source>
</evidence>
<organism evidence="1 2">
    <name type="scientific">Oryzicola mucosus</name>
    <dbReference type="NCBI Taxonomy" id="2767425"/>
    <lineage>
        <taxon>Bacteria</taxon>
        <taxon>Pseudomonadati</taxon>
        <taxon>Pseudomonadota</taxon>
        <taxon>Alphaproteobacteria</taxon>
        <taxon>Hyphomicrobiales</taxon>
        <taxon>Phyllobacteriaceae</taxon>
        <taxon>Oryzicola</taxon>
    </lineage>
</organism>
<comment type="caution">
    <text evidence="1">The sequence shown here is derived from an EMBL/GenBank/DDBJ whole genome shotgun (WGS) entry which is preliminary data.</text>
</comment>
<dbReference type="GO" id="GO:0003676">
    <property type="term" value="F:nucleic acid binding"/>
    <property type="evidence" value="ECO:0007669"/>
    <property type="project" value="InterPro"/>
</dbReference>
<evidence type="ECO:0000313" key="2">
    <source>
        <dbReference type="Proteomes" id="UP000643405"/>
    </source>
</evidence>
<name>A0A8J6U8W2_9HYPH</name>
<keyword evidence="2" id="KW-1185">Reference proteome</keyword>
<accession>A0A8J6U8W2</accession>
<proteinExistence type="predicted"/>
<dbReference type="InterPro" id="IPR011856">
    <property type="entry name" value="tRNA_endonuc-like_dom_sf"/>
</dbReference>
<gene>
    <name evidence="1" type="ORF">ICI42_16455</name>
</gene>